<accession>A0A285HZ94</accession>
<sequence length="248" mass="27424">MGRHEDDGAVTAVVDHDTGIIELSVRGRWNRQVWLESYRMLNKCLAGHPAGLVLDLSAFEDPRAGSTSLWLTAAAQGERMEPPVPVVTCMAAPNLTSGLARMPRFASIRSARTAITSHRTMTSQVRLQLQPRPSSSASARQLVTAACEEWGMPMLLPRARLVATELVSNAVRHARTEIDVVISHRGQVRRPISRRTTYLHLAVYDRDHNMPEPNGGRGLHIIRVASQGWGALPTHEGKVVWALLREQD</sequence>
<dbReference type="RefSeq" id="WP_097320945.1">
    <property type="nucleotide sequence ID" value="NZ_OBDY01000006.1"/>
</dbReference>
<dbReference type="GO" id="GO:0004674">
    <property type="term" value="F:protein serine/threonine kinase activity"/>
    <property type="evidence" value="ECO:0007669"/>
    <property type="project" value="UniProtKB-KW"/>
</dbReference>
<dbReference type="Gene3D" id="3.30.565.10">
    <property type="entry name" value="Histidine kinase-like ATPase, C-terminal domain"/>
    <property type="match status" value="1"/>
</dbReference>
<dbReference type="EMBL" id="OBDY01000006">
    <property type="protein sequence ID" value="SNY41040.1"/>
    <property type="molecule type" value="Genomic_DNA"/>
</dbReference>
<dbReference type="InterPro" id="IPR036890">
    <property type="entry name" value="HATPase_C_sf"/>
</dbReference>
<dbReference type="Proteomes" id="UP000219612">
    <property type="component" value="Unassembled WGS sequence"/>
</dbReference>
<evidence type="ECO:0000313" key="2">
    <source>
        <dbReference type="Proteomes" id="UP000219612"/>
    </source>
</evidence>
<dbReference type="AlphaFoldDB" id="A0A285HZ94"/>
<reference evidence="1 2" key="1">
    <citation type="submission" date="2017-09" db="EMBL/GenBank/DDBJ databases">
        <authorList>
            <person name="Ehlers B."/>
            <person name="Leendertz F.H."/>
        </authorList>
    </citation>
    <scope>NUCLEOTIDE SEQUENCE [LARGE SCALE GENOMIC DNA]</scope>
    <source>
        <strain evidence="1 2">CGMCC 4.6857</strain>
    </source>
</reference>
<evidence type="ECO:0008006" key="3">
    <source>
        <dbReference type="Google" id="ProtNLM"/>
    </source>
</evidence>
<organism evidence="1 2">
    <name type="scientific">Paractinoplanes atraurantiacus</name>
    <dbReference type="NCBI Taxonomy" id="1036182"/>
    <lineage>
        <taxon>Bacteria</taxon>
        <taxon>Bacillati</taxon>
        <taxon>Actinomycetota</taxon>
        <taxon>Actinomycetes</taxon>
        <taxon>Micromonosporales</taxon>
        <taxon>Micromonosporaceae</taxon>
        <taxon>Paractinoplanes</taxon>
    </lineage>
</organism>
<dbReference type="OrthoDB" id="3364147at2"/>
<protein>
    <recommendedName>
        <fullName evidence="3">Anti-sigma regulatory factor (Ser/Thr protein kinase)</fullName>
    </recommendedName>
</protein>
<dbReference type="PANTHER" id="PTHR35526">
    <property type="entry name" value="ANTI-SIGMA-F FACTOR RSBW-RELATED"/>
    <property type="match status" value="1"/>
</dbReference>
<keyword evidence="2" id="KW-1185">Reference proteome</keyword>
<gene>
    <name evidence="1" type="ORF">SAMN05421748_106115</name>
</gene>
<name>A0A285HZ94_9ACTN</name>
<proteinExistence type="predicted"/>
<evidence type="ECO:0000313" key="1">
    <source>
        <dbReference type="EMBL" id="SNY41040.1"/>
    </source>
</evidence>
<dbReference type="CDD" id="cd16936">
    <property type="entry name" value="HATPase_RsbW-like"/>
    <property type="match status" value="1"/>
</dbReference>
<dbReference type="SUPFAM" id="SSF55874">
    <property type="entry name" value="ATPase domain of HSP90 chaperone/DNA topoisomerase II/histidine kinase"/>
    <property type="match status" value="1"/>
</dbReference>
<dbReference type="InterPro" id="IPR050267">
    <property type="entry name" value="Anti-sigma-factor_SerPK"/>
</dbReference>
<dbReference type="PANTHER" id="PTHR35526:SF3">
    <property type="entry name" value="ANTI-SIGMA-F FACTOR RSBW"/>
    <property type="match status" value="1"/>
</dbReference>